<dbReference type="PIRSF" id="PIRSF005604">
    <property type="entry name" value="XET"/>
    <property type="match status" value="1"/>
</dbReference>
<dbReference type="SUPFAM" id="SSF49899">
    <property type="entry name" value="Concanavalin A-like lectins/glucanases"/>
    <property type="match status" value="1"/>
</dbReference>
<evidence type="ECO:0000256" key="3">
    <source>
        <dbReference type="ARBA" id="ARBA00022525"/>
    </source>
</evidence>
<keyword evidence="10" id="KW-0328">Glycosyltransferase</keyword>
<keyword evidence="7 8" id="KW-0326">Glycosidase</keyword>
<dbReference type="InterPro" id="IPR044791">
    <property type="entry name" value="Beta-glucanase/XTH"/>
</dbReference>
<feature type="domain" description="GH16" evidence="9">
    <location>
        <begin position="29"/>
        <end position="243"/>
    </location>
</feature>
<keyword evidence="8" id="KW-0732">Signal</keyword>
<dbReference type="PROSITE" id="PS51762">
    <property type="entry name" value="GH16_2"/>
    <property type="match status" value="1"/>
</dbReference>
<evidence type="ECO:0000256" key="8">
    <source>
        <dbReference type="RuleBase" id="RU361120"/>
    </source>
</evidence>
<reference evidence="10 11" key="1">
    <citation type="journal article" date="2023" name="Plants (Basel)">
        <title>Bridging the Gap: Combining Genomics and Transcriptomics Approaches to Understand Stylosanthes scabra, an Orphan Legume from the Brazilian Caatinga.</title>
        <authorList>
            <person name="Ferreira-Neto J.R.C."/>
            <person name="da Silva M.D."/>
            <person name="Binneck E."/>
            <person name="de Melo N.F."/>
            <person name="da Silva R.H."/>
            <person name="de Melo A.L.T.M."/>
            <person name="Pandolfi V."/>
            <person name="Bustamante F.O."/>
            <person name="Brasileiro-Vidal A.C."/>
            <person name="Benko-Iseppon A.M."/>
        </authorList>
    </citation>
    <scope>NUCLEOTIDE SEQUENCE [LARGE SCALE GENOMIC DNA]</scope>
    <source>
        <tissue evidence="10">Leaves</tissue>
    </source>
</reference>
<organism evidence="10 11">
    <name type="scientific">Stylosanthes scabra</name>
    <dbReference type="NCBI Taxonomy" id="79078"/>
    <lineage>
        <taxon>Eukaryota</taxon>
        <taxon>Viridiplantae</taxon>
        <taxon>Streptophyta</taxon>
        <taxon>Embryophyta</taxon>
        <taxon>Tracheophyta</taxon>
        <taxon>Spermatophyta</taxon>
        <taxon>Magnoliopsida</taxon>
        <taxon>eudicotyledons</taxon>
        <taxon>Gunneridae</taxon>
        <taxon>Pentapetalae</taxon>
        <taxon>rosids</taxon>
        <taxon>fabids</taxon>
        <taxon>Fabales</taxon>
        <taxon>Fabaceae</taxon>
        <taxon>Papilionoideae</taxon>
        <taxon>50 kb inversion clade</taxon>
        <taxon>dalbergioids sensu lato</taxon>
        <taxon>Dalbergieae</taxon>
        <taxon>Pterocarpus clade</taxon>
        <taxon>Stylosanthes</taxon>
    </lineage>
</organism>
<dbReference type="Proteomes" id="UP001341840">
    <property type="component" value="Unassembled WGS sequence"/>
</dbReference>
<dbReference type="PANTHER" id="PTHR31062">
    <property type="entry name" value="XYLOGLUCAN ENDOTRANSGLUCOSYLASE/HYDROLASE PROTEIN 8-RELATED"/>
    <property type="match status" value="1"/>
</dbReference>
<keyword evidence="8" id="KW-0961">Cell wall biogenesis/degradation</keyword>
<keyword evidence="4 8" id="KW-0808">Transferase</keyword>
<evidence type="ECO:0000313" key="10">
    <source>
        <dbReference type="EMBL" id="MED6108210.1"/>
    </source>
</evidence>
<comment type="PTM">
    <text evidence="8">Contains at least one intrachain disulfide bond essential for its enzymatic activity.</text>
</comment>
<evidence type="ECO:0000313" key="11">
    <source>
        <dbReference type="Proteomes" id="UP001341840"/>
    </source>
</evidence>
<feature type="chain" id="PRO_5044967184" description="Xyloglucan endotransglucosylase/hydrolase" evidence="8">
    <location>
        <begin position="31"/>
        <end position="306"/>
    </location>
</feature>
<keyword evidence="6" id="KW-1015">Disulfide bond</keyword>
<gene>
    <name evidence="10" type="primary">XTH31_1</name>
    <name evidence="10" type="ORF">PIB30_021346</name>
</gene>
<evidence type="ECO:0000256" key="4">
    <source>
        <dbReference type="ARBA" id="ARBA00022679"/>
    </source>
</evidence>
<proteinExistence type="inferred from homology"/>
<dbReference type="Pfam" id="PF00722">
    <property type="entry name" value="Glyco_hydro_16"/>
    <property type="match status" value="1"/>
</dbReference>
<evidence type="ECO:0000259" key="9">
    <source>
        <dbReference type="PROSITE" id="PS51762"/>
    </source>
</evidence>
<feature type="signal peptide" evidence="8">
    <location>
        <begin position="1"/>
        <end position="30"/>
    </location>
</feature>
<dbReference type="InterPro" id="IPR016455">
    <property type="entry name" value="XTH"/>
</dbReference>
<protein>
    <recommendedName>
        <fullName evidence="8">Xyloglucan endotransglucosylase/hydrolase</fullName>
        <ecNumber evidence="8">2.4.1.207</ecNumber>
    </recommendedName>
</protein>
<dbReference type="EMBL" id="JASCZI010000070">
    <property type="protein sequence ID" value="MED6108210.1"/>
    <property type="molecule type" value="Genomic_DNA"/>
</dbReference>
<comment type="caution">
    <text evidence="10">The sequence shown here is derived from an EMBL/GenBank/DDBJ whole genome shotgun (WGS) entry which is preliminary data.</text>
</comment>
<keyword evidence="1 8" id="KW-0134">Cell wall</keyword>
<keyword evidence="2 8" id="KW-0052">Apoplast</keyword>
<dbReference type="Gene3D" id="2.60.120.200">
    <property type="match status" value="1"/>
</dbReference>
<evidence type="ECO:0000256" key="6">
    <source>
        <dbReference type="ARBA" id="ARBA00023157"/>
    </source>
</evidence>
<comment type="subcellular location">
    <subcellularLocation>
        <location evidence="8">Secreted</location>
        <location evidence="8">Cell wall</location>
    </subcellularLocation>
    <subcellularLocation>
        <location evidence="8">Secreted</location>
        <location evidence="8">Extracellular space</location>
        <location evidence="8">Apoplast</location>
    </subcellularLocation>
</comment>
<name>A0ABU6Q976_9FABA</name>
<dbReference type="GO" id="GO:0016762">
    <property type="term" value="F:xyloglucan:xyloglucosyl transferase activity"/>
    <property type="evidence" value="ECO:0007669"/>
    <property type="project" value="UniProtKB-EC"/>
</dbReference>
<sequence>MSSFLSSSLLQMSPLLFSLLFSLMLSAIIADDAPPSPGYYPGSKVSSVSFDQAYRNLWGPQHQRVDQSGSLTIWLDSTSGSGFKSLRSYRSGYFGAAIKLQSGYTAGVNTNIYLSNNQDYPGDHDEVDIEFLGTTPDKQYVLQTNVFVRGSGDKNNAIGREMRFHLWFDPTQDFHNYAILWTPTQIIFLVDDVPVRNYQRKDDETFPERAMYVYGSIWDASPWATENGKYKADYKYQPFIGRYKDFKIKGCTNESSSSCKPLSPSPPGYNTLSPQQNDAMEWVQNNYLVYDYCRDPTRDHTLTPEC</sequence>
<dbReference type="EC" id="2.4.1.207" evidence="8"/>
<keyword evidence="3 8" id="KW-0964">Secreted</keyword>
<comment type="similarity">
    <text evidence="8">Belongs to the glycosyl hydrolase 16 family.</text>
</comment>
<accession>A0ABU6Q976</accession>
<dbReference type="InterPro" id="IPR013320">
    <property type="entry name" value="ConA-like_dom_sf"/>
</dbReference>
<comment type="function">
    <text evidence="8">Catalyzes xyloglucan endohydrolysis (XEH) and/or endotransglycosylation (XET). Cleaves and religates xyloglucan polymers, an essential constituent of the primary cell wall, and thereby participates in cell wall construction of growing tissues.</text>
</comment>
<dbReference type="InterPro" id="IPR000757">
    <property type="entry name" value="Beta-glucanase-like"/>
</dbReference>
<evidence type="ECO:0000256" key="1">
    <source>
        <dbReference type="ARBA" id="ARBA00022512"/>
    </source>
</evidence>
<dbReference type="Pfam" id="PF06955">
    <property type="entry name" value="XET_C"/>
    <property type="match status" value="1"/>
</dbReference>
<evidence type="ECO:0000256" key="2">
    <source>
        <dbReference type="ARBA" id="ARBA00022523"/>
    </source>
</evidence>
<evidence type="ECO:0000256" key="5">
    <source>
        <dbReference type="ARBA" id="ARBA00022801"/>
    </source>
</evidence>
<evidence type="ECO:0000256" key="7">
    <source>
        <dbReference type="ARBA" id="ARBA00023295"/>
    </source>
</evidence>
<keyword evidence="11" id="KW-1185">Reference proteome</keyword>
<keyword evidence="5 8" id="KW-0378">Hydrolase</keyword>
<dbReference type="InterPro" id="IPR010713">
    <property type="entry name" value="XET_C"/>
</dbReference>